<feature type="compositionally biased region" description="Basic and acidic residues" evidence="2">
    <location>
        <begin position="1"/>
        <end position="16"/>
    </location>
</feature>
<dbReference type="GO" id="GO:0012505">
    <property type="term" value="C:endomembrane system"/>
    <property type="evidence" value="ECO:0007669"/>
    <property type="project" value="TreeGrafter"/>
</dbReference>
<feature type="domain" description="Cytochrome b5 heme-binding" evidence="4">
    <location>
        <begin position="95"/>
        <end position="177"/>
    </location>
</feature>
<keyword evidence="3" id="KW-1133">Transmembrane helix</keyword>
<evidence type="ECO:0000256" key="3">
    <source>
        <dbReference type="SAM" id="Phobius"/>
    </source>
</evidence>
<dbReference type="EMBL" id="KL648736">
    <property type="protein sequence ID" value="KEY64499.1"/>
    <property type="molecule type" value="Genomic_DNA"/>
</dbReference>
<dbReference type="InterPro" id="IPR001199">
    <property type="entry name" value="Cyt_B5-like_heme/steroid-bd"/>
</dbReference>
<reference evidence="5 6" key="1">
    <citation type="journal article" date="2014" name="BMC Genomics">
        <title>Comparative genome sequencing reveals chemotype-specific gene clusters in the toxigenic black mold Stachybotrys.</title>
        <authorList>
            <person name="Semeiks J."/>
            <person name="Borek D."/>
            <person name="Otwinowski Z."/>
            <person name="Grishin N.V."/>
        </authorList>
    </citation>
    <scope>NUCLEOTIDE SEQUENCE [LARGE SCALE GENOMIC DNA]</scope>
    <source>
        <strain evidence="6">CBS 109288 / IBT 7711</strain>
    </source>
</reference>
<feature type="region of interest" description="Disordered" evidence="2">
    <location>
        <begin position="1"/>
        <end position="32"/>
    </location>
</feature>
<dbReference type="InterPro" id="IPR050577">
    <property type="entry name" value="MAPR/NEUFC/NENF-like"/>
</dbReference>
<dbReference type="OrthoDB" id="10257697at2759"/>
<evidence type="ECO:0000313" key="6">
    <source>
        <dbReference type="Proteomes" id="UP000028045"/>
    </source>
</evidence>
<keyword evidence="6" id="KW-1185">Reference proteome</keyword>
<organism evidence="5 6">
    <name type="scientific">Stachybotrys chartarum (strain CBS 109288 / IBT 7711)</name>
    <name type="common">Toxic black mold</name>
    <name type="synonym">Stilbospora chartarum</name>
    <dbReference type="NCBI Taxonomy" id="1280523"/>
    <lineage>
        <taxon>Eukaryota</taxon>
        <taxon>Fungi</taxon>
        <taxon>Dikarya</taxon>
        <taxon>Ascomycota</taxon>
        <taxon>Pezizomycotina</taxon>
        <taxon>Sordariomycetes</taxon>
        <taxon>Hypocreomycetidae</taxon>
        <taxon>Hypocreales</taxon>
        <taxon>Stachybotryaceae</taxon>
        <taxon>Stachybotrys</taxon>
    </lineage>
</organism>
<protein>
    <recommendedName>
        <fullName evidence="4">Cytochrome b5 heme-binding domain-containing protein</fullName>
    </recommendedName>
</protein>
<evidence type="ECO:0000256" key="1">
    <source>
        <dbReference type="ARBA" id="ARBA00038357"/>
    </source>
</evidence>
<dbReference type="PANTHER" id="PTHR10281">
    <property type="entry name" value="MEMBRANE-ASSOCIATED PROGESTERONE RECEPTOR COMPONENT-RELATED"/>
    <property type="match status" value="1"/>
</dbReference>
<dbReference type="Gene3D" id="3.10.120.10">
    <property type="entry name" value="Cytochrome b5-like heme/steroid binding domain"/>
    <property type="match status" value="1"/>
</dbReference>
<evidence type="ECO:0000259" key="4">
    <source>
        <dbReference type="SMART" id="SM01117"/>
    </source>
</evidence>
<evidence type="ECO:0000256" key="2">
    <source>
        <dbReference type="SAM" id="MobiDB-lite"/>
    </source>
</evidence>
<sequence>MDDNLRQRKAEAKQQDSDDGNSAAAKAASKVEEEDKDPYSPWLDILRVITFIFVASWVLSIMFTGGESGYWGIKEKPRYMRLDWWRNQIKGPTYMTPEELSYYDGRDPEKPLLLAINGTIYDVSSNQRTYGPGGSYNHFTGHDAARAFVTGCFADDRTPDMRGVEEMFIPIDNPEIDSYWTAEELAQKRIEERKRAEEQAYNALKHWVDFFAKSDKYLKFGYVKRDPDWLDKVEPNPLCAQAMKARPKRKIPKTEKKA</sequence>
<dbReference type="Proteomes" id="UP000028045">
    <property type="component" value="Unassembled WGS sequence"/>
</dbReference>
<dbReference type="SUPFAM" id="SSF55856">
    <property type="entry name" value="Cytochrome b5-like heme/steroid binding domain"/>
    <property type="match status" value="1"/>
</dbReference>
<keyword evidence="3" id="KW-0472">Membrane</keyword>
<name>A0A084AGS0_STACB</name>
<dbReference type="GO" id="GO:0016020">
    <property type="term" value="C:membrane"/>
    <property type="evidence" value="ECO:0007669"/>
    <property type="project" value="TreeGrafter"/>
</dbReference>
<dbReference type="FunFam" id="3.10.120.10:FF:000018">
    <property type="entry name" value="Heme/steroid binding domain protein, putative"/>
    <property type="match status" value="1"/>
</dbReference>
<dbReference type="SMART" id="SM01117">
    <property type="entry name" value="Cyt-b5"/>
    <property type="match status" value="1"/>
</dbReference>
<dbReference type="PANTHER" id="PTHR10281:SF76">
    <property type="entry name" value="CALCUTTA CUP-RELATED"/>
    <property type="match status" value="1"/>
</dbReference>
<proteinExistence type="inferred from homology"/>
<dbReference type="InterPro" id="IPR036400">
    <property type="entry name" value="Cyt_B5-like_heme/steroid_sf"/>
</dbReference>
<comment type="similarity">
    <text evidence="1">Belongs to the cytochrome b5 family. MAPR subfamily.</text>
</comment>
<feature type="transmembrane region" description="Helical" evidence="3">
    <location>
        <begin position="45"/>
        <end position="73"/>
    </location>
</feature>
<evidence type="ECO:0000313" key="5">
    <source>
        <dbReference type="EMBL" id="KEY64499.1"/>
    </source>
</evidence>
<gene>
    <name evidence="5" type="ORF">S7711_07246</name>
</gene>
<keyword evidence="3" id="KW-0812">Transmembrane</keyword>
<dbReference type="Pfam" id="PF00173">
    <property type="entry name" value="Cyt-b5"/>
    <property type="match status" value="1"/>
</dbReference>
<dbReference type="AlphaFoldDB" id="A0A084AGS0"/>
<dbReference type="HOGENOM" id="CLU_070889_0_0_1"/>
<accession>A0A084AGS0</accession>